<evidence type="ECO:0000256" key="6">
    <source>
        <dbReference type="ARBA" id="ARBA00023136"/>
    </source>
</evidence>
<feature type="transmembrane region" description="Helical" evidence="7">
    <location>
        <begin position="315"/>
        <end position="335"/>
    </location>
</feature>
<evidence type="ECO:0000313" key="8">
    <source>
        <dbReference type="EMBL" id="MCP3428494.1"/>
    </source>
</evidence>
<dbReference type="EMBL" id="JANATA010000008">
    <property type="protein sequence ID" value="MCP3428494.1"/>
    <property type="molecule type" value="Genomic_DNA"/>
</dbReference>
<evidence type="ECO:0000256" key="3">
    <source>
        <dbReference type="ARBA" id="ARBA00022475"/>
    </source>
</evidence>
<evidence type="ECO:0000256" key="1">
    <source>
        <dbReference type="ARBA" id="ARBA00004651"/>
    </source>
</evidence>
<comment type="caution">
    <text evidence="8">The sequence shown here is derived from an EMBL/GenBank/DDBJ whole genome shotgun (WGS) entry which is preliminary data.</text>
</comment>
<feature type="transmembrane region" description="Helical" evidence="7">
    <location>
        <begin position="284"/>
        <end position="309"/>
    </location>
</feature>
<feature type="transmembrane region" description="Helical" evidence="7">
    <location>
        <begin position="20"/>
        <end position="36"/>
    </location>
</feature>
<dbReference type="PANTHER" id="PTHR30250">
    <property type="entry name" value="PST FAMILY PREDICTED COLANIC ACID TRANSPORTER"/>
    <property type="match status" value="1"/>
</dbReference>
<keyword evidence="9" id="KW-1185">Reference proteome</keyword>
<keyword evidence="3" id="KW-1003">Cell membrane</keyword>
<evidence type="ECO:0000256" key="2">
    <source>
        <dbReference type="ARBA" id="ARBA00007430"/>
    </source>
</evidence>
<evidence type="ECO:0000256" key="7">
    <source>
        <dbReference type="SAM" id="Phobius"/>
    </source>
</evidence>
<dbReference type="Pfam" id="PF13440">
    <property type="entry name" value="Polysacc_synt_3"/>
    <property type="match status" value="1"/>
</dbReference>
<dbReference type="PANTHER" id="PTHR30250:SF10">
    <property type="entry name" value="LIPOPOLYSACCHARIDE BIOSYNTHESIS PROTEIN WZXC"/>
    <property type="match status" value="1"/>
</dbReference>
<evidence type="ECO:0000313" key="9">
    <source>
        <dbReference type="Proteomes" id="UP001165413"/>
    </source>
</evidence>
<name>A0AA41WXS7_9ALTE</name>
<keyword evidence="4 7" id="KW-0812">Transmembrane</keyword>
<keyword evidence="5 7" id="KW-1133">Transmembrane helix</keyword>
<protein>
    <submittedName>
        <fullName evidence="8">Oligosaccharide flippase family protein</fullName>
    </submittedName>
</protein>
<feature type="transmembrane region" description="Helical" evidence="7">
    <location>
        <begin position="372"/>
        <end position="391"/>
    </location>
</feature>
<dbReference type="GO" id="GO:0005886">
    <property type="term" value="C:plasma membrane"/>
    <property type="evidence" value="ECO:0007669"/>
    <property type="project" value="UniProtKB-SubCell"/>
</dbReference>
<feature type="transmembrane region" description="Helical" evidence="7">
    <location>
        <begin position="79"/>
        <end position="105"/>
    </location>
</feature>
<dbReference type="Proteomes" id="UP001165413">
    <property type="component" value="Unassembled WGS sequence"/>
</dbReference>
<feature type="transmembrane region" description="Helical" evidence="7">
    <location>
        <begin position="428"/>
        <end position="448"/>
    </location>
</feature>
<proteinExistence type="inferred from homology"/>
<comment type="similarity">
    <text evidence="2">Belongs to the polysaccharide synthase family.</text>
</comment>
<feature type="transmembrane region" description="Helical" evidence="7">
    <location>
        <begin position="347"/>
        <end position="366"/>
    </location>
</feature>
<evidence type="ECO:0000256" key="4">
    <source>
        <dbReference type="ARBA" id="ARBA00022692"/>
    </source>
</evidence>
<sequence>MNDKKILLQTMQQIMSNNFVVKALGILSLVIIARLLSPEDFGIIAIASSITFLADVLSESGTQRYINHKKKIKWSDIHTAYTINIITKCIVIIGVITICMVIYSITNNELLIVISLCSLIIILNSINNPVLILLKRELRYECIIKCELITKVFSVLCSIILVFFIGNFWALVLSIILTSIFQLVISYLWFPNRFGLGLSNYKFQITFVKLSYAQSVVGYLRSEIDIIISSFFFSATEIGHYSKNKELATIPGRDFIRPVTEPVLRYFVNNSIEKETPLLDILKIMMTFSVPLSSLFFLYHNEIVVFILGDNWSEYSYLFSYFMIFVFQFSIYSIIEEYLIANDKIKRLVIFEWWQFFILFSGLLLIGQFEDISFYALFRSFFSVFSLLFILRLVTIVLDVPFGTLLMDFMVLISFALLSSLLVFFCDFYFLIEIVIFLMVYFSCLFLMDYKKGFF</sequence>
<dbReference type="AlphaFoldDB" id="A0AA41WXS7"/>
<feature type="transmembrane region" description="Helical" evidence="7">
    <location>
        <begin position="111"/>
        <end position="134"/>
    </location>
</feature>
<comment type="subcellular location">
    <subcellularLocation>
        <location evidence="1">Cell membrane</location>
        <topology evidence="1">Multi-pass membrane protein</topology>
    </subcellularLocation>
</comment>
<dbReference type="InterPro" id="IPR050833">
    <property type="entry name" value="Poly_Biosynth_Transport"/>
</dbReference>
<gene>
    <name evidence="8" type="ORF">NLF92_05995</name>
</gene>
<accession>A0AA41WXS7</accession>
<evidence type="ECO:0000256" key="5">
    <source>
        <dbReference type="ARBA" id="ARBA00022989"/>
    </source>
</evidence>
<keyword evidence="6 7" id="KW-0472">Membrane</keyword>
<reference evidence="8" key="1">
    <citation type="submission" date="2022-07" db="EMBL/GenBank/DDBJ databases">
        <title>Characterization of the Novel Bacterium Alteromonas immobilis LMIT006 and Alteromonas gregis LMIT007.</title>
        <authorList>
            <person name="Lin X."/>
        </authorList>
    </citation>
    <scope>NUCLEOTIDE SEQUENCE</scope>
    <source>
        <strain evidence="8">LMIT007</strain>
    </source>
</reference>
<dbReference type="RefSeq" id="WP_254099820.1">
    <property type="nucleotide sequence ID" value="NZ_JANATA010000008.1"/>
</dbReference>
<organism evidence="8 9">
    <name type="scientific">Opacimonas viscosa</name>
    <dbReference type="NCBI Taxonomy" id="2961944"/>
    <lineage>
        <taxon>Bacteria</taxon>
        <taxon>Pseudomonadati</taxon>
        <taxon>Pseudomonadota</taxon>
        <taxon>Gammaproteobacteria</taxon>
        <taxon>Alteromonadales</taxon>
        <taxon>Alteromonadaceae</taxon>
        <taxon>Opacimonas</taxon>
    </lineage>
</organism>
<feature type="transmembrane region" description="Helical" evidence="7">
    <location>
        <begin position="403"/>
        <end position="422"/>
    </location>
</feature>
<feature type="transmembrane region" description="Helical" evidence="7">
    <location>
        <begin position="42"/>
        <end position="58"/>
    </location>
</feature>